<dbReference type="Pfam" id="PF13416">
    <property type="entry name" value="SBP_bac_8"/>
    <property type="match status" value="1"/>
</dbReference>
<evidence type="ECO:0000256" key="2">
    <source>
        <dbReference type="ARBA" id="ARBA00008520"/>
    </source>
</evidence>
<comment type="subcellular location">
    <subcellularLocation>
        <location evidence="1">Periplasm</location>
    </subcellularLocation>
</comment>
<keyword evidence="6" id="KW-1185">Reference proteome</keyword>
<comment type="similarity">
    <text evidence="2">Belongs to the bacterial solute-binding protein 1 family.</text>
</comment>
<dbReference type="EMBL" id="VHSH01000013">
    <property type="protein sequence ID" value="TQV71905.1"/>
    <property type="molecule type" value="Genomic_DNA"/>
</dbReference>
<proteinExistence type="inferred from homology"/>
<dbReference type="InterPro" id="IPR050490">
    <property type="entry name" value="Bact_solute-bd_prot1"/>
</dbReference>
<dbReference type="SUPFAM" id="SSF53850">
    <property type="entry name" value="Periplasmic binding protein-like II"/>
    <property type="match status" value="1"/>
</dbReference>
<comment type="caution">
    <text evidence="5">The sequence shown here is derived from an EMBL/GenBank/DDBJ whole genome shotgun (WGS) entry which is preliminary data.</text>
</comment>
<dbReference type="Proteomes" id="UP000315252">
    <property type="component" value="Unassembled WGS sequence"/>
</dbReference>
<evidence type="ECO:0000256" key="4">
    <source>
        <dbReference type="SAM" id="SignalP"/>
    </source>
</evidence>
<reference evidence="5 6" key="1">
    <citation type="submission" date="2019-06" db="EMBL/GenBank/DDBJ databases">
        <title>Whole genome sequence for Rhodospirillaceae sp. R148.</title>
        <authorList>
            <person name="Wang G."/>
        </authorList>
    </citation>
    <scope>NUCLEOTIDE SEQUENCE [LARGE SCALE GENOMIC DNA]</scope>
    <source>
        <strain evidence="5 6">R148</strain>
    </source>
</reference>
<dbReference type="Gene3D" id="3.40.190.10">
    <property type="entry name" value="Periplasmic binding protein-like II"/>
    <property type="match status" value="2"/>
</dbReference>
<dbReference type="InterPro" id="IPR006059">
    <property type="entry name" value="SBP"/>
</dbReference>
<organism evidence="5 6">
    <name type="scientific">Denitrobaculum tricleocarpae</name>
    <dbReference type="NCBI Taxonomy" id="2591009"/>
    <lineage>
        <taxon>Bacteria</taxon>
        <taxon>Pseudomonadati</taxon>
        <taxon>Pseudomonadota</taxon>
        <taxon>Alphaproteobacteria</taxon>
        <taxon>Rhodospirillales</taxon>
        <taxon>Rhodospirillaceae</taxon>
        <taxon>Denitrobaculum</taxon>
    </lineage>
</organism>
<evidence type="ECO:0000313" key="6">
    <source>
        <dbReference type="Proteomes" id="UP000315252"/>
    </source>
</evidence>
<dbReference type="PANTHER" id="PTHR43649">
    <property type="entry name" value="ARABINOSE-BINDING PROTEIN-RELATED"/>
    <property type="match status" value="1"/>
</dbReference>
<dbReference type="CDD" id="cd14748">
    <property type="entry name" value="PBP2_UgpB"/>
    <property type="match status" value="1"/>
</dbReference>
<keyword evidence="4" id="KW-0732">Signal</keyword>
<evidence type="ECO:0000313" key="5">
    <source>
        <dbReference type="EMBL" id="TQV71905.1"/>
    </source>
</evidence>
<feature type="signal peptide" evidence="4">
    <location>
        <begin position="1"/>
        <end position="26"/>
    </location>
</feature>
<gene>
    <name evidence="5" type="ORF">FKG95_26365</name>
</gene>
<dbReference type="AlphaFoldDB" id="A0A545T3Y5"/>
<feature type="region of interest" description="Disordered" evidence="3">
    <location>
        <begin position="406"/>
        <end position="428"/>
    </location>
</feature>
<feature type="chain" id="PRO_5022166354" evidence="4">
    <location>
        <begin position="27"/>
        <end position="428"/>
    </location>
</feature>
<accession>A0A545T3Y5</accession>
<evidence type="ECO:0000256" key="3">
    <source>
        <dbReference type="SAM" id="MobiDB-lite"/>
    </source>
</evidence>
<sequence>MSFMSRFGVTAGALALSGFLAGGASAVDLQFYFPVAVGGKAADTIEELTAEYVAANPGVNIDAVYAGSYQDTITKTLTAVRGGTAPQLSVILSVDMFTLIEEDAIVPFEDLVTSAEGKLWMSSFYPAFMENSRTGGKTYGIPFQRSTPVLYWNKEAFKEAGLDPETPPATWQEMVEFGKKLTKRDSNGNVSQWGLRIPSSGFPYWLFQGLTTQNDVILANDAGNETNFDDPAVVEALQFLVDLSTEHKIMQPGIVEWGATPKAFFERETAMMWTTTGNLTNVRANAPFDFGVAMLPANKRRGAPTGGGNFYIFADSTDEQKAGALDFIKWITAPEQAARWTIATGYVAPRPDAWETPAMKAYVADFKPALVARDQLEHAVAELSTYQNQRVTRIFNDALESAITGKSSPEAALKEAQEKADRILKKYR</sequence>
<feature type="compositionally biased region" description="Basic and acidic residues" evidence="3">
    <location>
        <begin position="412"/>
        <end position="428"/>
    </location>
</feature>
<dbReference type="PANTHER" id="PTHR43649:SF30">
    <property type="entry name" value="ABC TRANSPORTER SUBSTRATE-BINDING PROTEIN"/>
    <property type="match status" value="1"/>
</dbReference>
<dbReference type="GO" id="GO:0042597">
    <property type="term" value="C:periplasmic space"/>
    <property type="evidence" value="ECO:0007669"/>
    <property type="project" value="UniProtKB-SubCell"/>
</dbReference>
<dbReference type="OrthoDB" id="2509690at2"/>
<protein>
    <submittedName>
        <fullName evidence="5">ABC transporter substrate-binding protein</fullName>
    </submittedName>
</protein>
<evidence type="ECO:0000256" key="1">
    <source>
        <dbReference type="ARBA" id="ARBA00004418"/>
    </source>
</evidence>
<name>A0A545T3Y5_9PROT</name>